<name>A0A7Z2NVA7_9SPHN</name>
<accession>A0A7Z2NVA7</accession>
<keyword evidence="2" id="KW-1185">Reference proteome</keyword>
<dbReference type="RefSeq" id="WP_160592401.1">
    <property type="nucleotide sequence ID" value="NZ_CP047895.1"/>
</dbReference>
<dbReference type="AlphaFoldDB" id="A0A7Z2NVA7"/>
<organism evidence="1 2">
    <name type="scientific">Sphingomonas changnyeongensis</name>
    <dbReference type="NCBI Taxonomy" id="2698679"/>
    <lineage>
        <taxon>Bacteria</taxon>
        <taxon>Pseudomonadati</taxon>
        <taxon>Pseudomonadota</taxon>
        <taxon>Alphaproteobacteria</taxon>
        <taxon>Sphingomonadales</taxon>
        <taxon>Sphingomonadaceae</taxon>
        <taxon>Sphingomonas</taxon>
    </lineage>
</organism>
<gene>
    <name evidence="1" type="ORF">GVO57_06030</name>
</gene>
<evidence type="ECO:0000313" key="1">
    <source>
        <dbReference type="EMBL" id="QHL90473.1"/>
    </source>
</evidence>
<proteinExistence type="predicted"/>
<dbReference type="KEGG" id="schy:GVO57_06030"/>
<protein>
    <submittedName>
        <fullName evidence="1">Uncharacterized protein</fullName>
    </submittedName>
</protein>
<evidence type="ECO:0000313" key="2">
    <source>
        <dbReference type="Proteomes" id="UP000464468"/>
    </source>
</evidence>
<sequence>MTSSRIVIAAQSWPPHPQTGDMRRFHNWRAAAAMRQAKRDQEAEHFYWLWVQTQSLGPVFDDDLVIKAGGVPQDMS</sequence>
<reference evidence="1 2" key="1">
    <citation type="submission" date="2020-01" db="EMBL/GenBank/DDBJ databases">
        <title>Sphingomonas sp. C33 whole genome sequece.</title>
        <authorList>
            <person name="Park C."/>
        </authorList>
    </citation>
    <scope>NUCLEOTIDE SEQUENCE [LARGE SCALE GENOMIC DNA]</scope>
    <source>
        <strain evidence="1 2">C33</strain>
    </source>
</reference>
<dbReference type="Proteomes" id="UP000464468">
    <property type="component" value="Chromosome"/>
</dbReference>
<dbReference type="EMBL" id="CP047895">
    <property type="protein sequence ID" value="QHL90473.1"/>
    <property type="molecule type" value="Genomic_DNA"/>
</dbReference>